<evidence type="ECO:0000259" key="1">
    <source>
        <dbReference type="Pfam" id="PF13847"/>
    </source>
</evidence>
<comment type="caution">
    <text evidence="2">The sequence shown here is derived from an EMBL/GenBank/DDBJ whole genome shotgun (WGS) entry which is preliminary data.</text>
</comment>
<feature type="domain" description="Methyltransferase" evidence="1">
    <location>
        <begin position="41"/>
        <end position="167"/>
    </location>
</feature>
<proteinExistence type="predicted"/>
<dbReference type="RefSeq" id="WP_105040525.1">
    <property type="nucleotide sequence ID" value="NZ_PPSL01000005.1"/>
</dbReference>
<dbReference type="PANTHER" id="PTHR43861">
    <property type="entry name" value="TRANS-ACONITATE 2-METHYLTRANSFERASE-RELATED"/>
    <property type="match status" value="1"/>
</dbReference>
<dbReference type="AlphaFoldDB" id="A0A2S7SS68"/>
<protein>
    <submittedName>
        <fullName evidence="2">SAM-dependent methyltransferase</fullName>
    </submittedName>
</protein>
<dbReference type="InterPro" id="IPR029063">
    <property type="entry name" value="SAM-dependent_MTases_sf"/>
</dbReference>
<dbReference type="Gene3D" id="3.40.50.150">
    <property type="entry name" value="Vaccinia Virus protein VP39"/>
    <property type="match status" value="1"/>
</dbReference>
<keyword evidence="3" id="KW-1185">Reference proteome</keyword>
<dbReference type="GO" id="GO:0008168">
    <property type="term" value="F:methyltransferase activity"/>
    <property type="evidence" value="ECO:0007669"/>
    <property type="project" value="UniProtKB-KW"/>
</dbReference>
<keyword evidence="2" id="KW-0489">Methyltransferase</keyword>
<evidence type="ECO:0000313" key="2">
    <source>
        <dbReference type="EMBL" id="PQJ09753.1"/>
    </source>
</evidence>
<dbReference type="InterPro" id="IPR025714">
    <property type="entry name" value="Methyltranfer_dom"/>
</dbReference>
<dbReference type="SUPFAM" id="SSF53335">
    <property type="entry name" value="S-adenosyl-L-methionine-dependent methyltransferases"/>
    <property type="match status" value="1"/>
</dbReference>
<dbReference type="Pfam" id="PF13847">
    <property type="entry name" value="Methyltransf_31"/>
    <property type="match status" value="1"/>
</dbReference>
<dbReference type="CDD" id="cd02440">
    <property type="entry name" value="AdoMet_MTases"/>
    <property type="match status" value="1"/>
</dbReference>
<organism evidence="2 3">
    <name type="scientific">Flavipsychrobacter stenotrophus</name>
    <dbReference type="NCBI Taxonomy" id="2077091"/>
    <lineage>
        <taxon>Bacteria</taxon>
        <taxon>Pseudomonadati</taxon>
        <taxon>Bacteroidota</taxon>
        <taxon>Chitinophagia</taxon>
        <taxon>Chitinophagales</taxon>
        <taxon>Chitinophagaceae</taxon>
        <taxon>Flavipsychrobacter</taxon>
    </lineage>
</organism>
<evidence type="ECO:0000313" key="3">
    <source>
        <dbReference type="Proteomes" id="UP000239872"/>
    </source>
</evidence>
<dbReference type="Gene3D" id="2.20.25.110">
    <property type="entry name" value="S-adenosyl-L-methionine-dependent methyltransferases"/>
    <property type="match status" value="1"/>
</dbReference>
<gene>
    <name evidence="2" type="ORF">CJD36_017645</name>
</gene>
<dbReference type="EMBL" id="PPSL01000005">
    <property type="protein sequence ID" value="PQJ09753.1"/>
    <property type="molecule type" value="Genomic_DNA"/>
</dbReference>
<keyword evidence="2" id="KW-0808">Transferase</keyword>
<dbReference type="GO" id="GO:0032259">
    <property type="term" value="P:methylation"/>
    <property type="evidence" value="ECO:0007669"/>
    <property type="project" value="UniProtKB-KW"/>
</dbReference>
<name>A0A2S7SS68_9BACT</name>
<reference evidence="2 3" key="1">
    <citation type="submission" date="2018-01" db="EMBL/GenBank/DDBJ databases">
        <title>A novel member of the phylum Bacteroidetes isolated from glacier ice.</title>
        <authorList>
            <person name="Liu Q."/>
            <person name="Xin Y.-H."/>
        </authorList>
    </citation>
    <scope>NUCLEOTIDE SEQUENCE [LARGE SCALE GENOMIC DNA]</scope>
    <source>
        <strain evidence="2 3">RB1R16</strain>
    </source>
</reference>
<sequence>MDWFENWFGSPFYKILYQNRDECEAHDFTVELINHIKPAAGSSMLDIACGEGRFAIHLAEMGYDVTGIDISPSSIEHAKAHEADNLHFYVQDMRFPFYINYFDFAFNFFTSFGYFKYDRDNRMAARAFAGALKKGGILVIDYLNYRKVLKGMVTEANIERGGINFHIKKRIENKHILKDIEFVDQEGFPRQYTEKVATFSLEDFRLMFADAGMTMLETFGDYKLGPYDAEESTRMIMIFKKD</sequence>
<dbReference type="Proteomes" id="UP000239872">
    <property type="component" value="Unassembled WGS sequence"/>
</dbReference>
<accession>A0A2S7SS68</accession>
<dbReference type="OrthoDB" id="9811589at2"/>